<reference evidence="9" key="1">
    <citation type="journal article" date="2019" name="Int. J. Syst. Evol. Microbiol.">
        <title>The Global Catalogue of Microorganisms (GCM) 10K type strain sequencing project: providing services to taxonomists for standard genome sequencing and annotation.</title>
        <authorList>
            <consortium name="The Broad Institute Genomics Platform"/>
            <consortium name="The Broad Institute Genome Sequencing Center for Infectious Disease"/>
            <person name="Wu L."/>
            <person name="Ma J."/>
        </authorList>
    </citation>
    <scope>NUCLEOTIDE SEQUENCE [LARGE SCALE GENOMIC DNA]</scope>
    <source>
        <strain evidence="9">NBRC 109341</strain>
    </source>
</reference>
<evidence type="ECO:0000256" key="1">
    <source>
        <dbReference type="ARBA" id="ARBA00007198"/>
    </source>
</evidence>
<evidence type="ECO:0000313" key="8">
    <source>
        <dbReference type="EMBL" id="GLS14986.1"/>
    </source>
</evidence>
<evidence type="ECO:0000313" key="9">
    <source>
        <dbReference type="Proteomes" id="UP001156903"/>
    </source>
</evidence>
<protein>
    <recommendedName>
        <fullName evidence="5 7">Arsenate reductase</fullName>
        <ecNumber evidence="4 7">1.20.4.1</ecNumber>
    </recommendedName>
</protein>
<dbReference type="Gene3D" id="3.40.30.10">
    <property type="entry name" value="Glutaredoxin"/>
    <property type="match status" value="1"/>
</dbReference>
<evidence type="ECO:0000256" key="3">
    <source>
        <dbReference type="ARBA" id="ARBA00023002"/>
    </source>
</evidence>
<dbReference type="PANTHER" id="PTHR30041:SF5">
    <property type="entry name" value="ARSENATE REDUCTASE-RELATED"/>
    <property type="match status" value="1"/>
</dbReference>
<gene>
    <name evidence="8" type="primary">arsC</name>
    <name evidence="8" type="ORF">GCM10007935_24190</name>
</gene>
<dbReference type="PANTHER" id="PTHR30041">
    <property type="entry name" value="ARSENATE REDUCTASE"/>
    <property type="match status" value="1"/>
</dbReference>
<dbReference type="CDD" id="cd03034">
    <property type="entry name" value="ArsC_ArsC"/>
    <property type="match status" value="1"/>
</dbReference>
<name>A0ABQ6C3Z7_9BURK</name>
<dbReference type="SUPFAM" id="SSF52833">
    <property type="entry name" value="Thioredoxin-like"/>
    <property type="match status" value="1"/>
</dbReference>
<keyword evidence="2" id="KW-0059">Arsenical resistance</keyword>
<proteinExistence type="inferred from homology"/>
<dbReference type="InterPro" id="IPR006660">
    <property type="entry name" value="Arsenate_reductase-like"/>
</dbReference>
<keyword evidence="3 7" id="KW-0560">Oxidoreductase</keyword>
<dbReference type="InterPro" id="IPR006659">
    <property type="entry name" value="Arsenate_reductase"/>
</dbReference>
<dbReference type="NCBIfam" id="TIGR00014">
    <property type="entry name" value="arsC"/>
    <property type="match status" value="1"/>
</dbReference>
<evidence type="ECO:0000256" key="7">
    <source>
        <dbReference type="RuleBase" id="RU362029"/>
    </source>
</evidence>
<dbReference type="Pfam" id="PF03960">
    <property type="entry name" value="ArsC"/>
    <property type="match status" value="1"/>
</dbReference>
<comment type="similarity">
    <text evidence="1 6 7">Belongs to the ArsC family.</text>
</comment>
<evidence type="ECO:0000256" key="4">
    <source>
        <dbReference type="ARBA" id="ARBA00038969"/>
    </source>
</evidence>
<evidence type="ECO:0000256" key="2">
    <source>
        <dbReference type="ARBA" id="ARBA00022849"/>
    </source>
</evidence>
<evidence type="ECO:0000256" key="6">
    <source>
        <dbReference type="PROSITE-ProRule" id="PRU01282"/>
    </source>
</evidence>
<sequence length="122" mass="13374">MTTPSITLFHNPACSTSRQVLAMIRDAGFEPQVVEYLKTPYTREQLSSLLQAMGLGPRAVLRTKGDLAGELGLDRPGVDDETLLQAMVAHPVLVERPIVVTPLGTRLCRPKERVLEVLPSRA</sequence>
<keyword evidence="9" id="KW-1185">Reference proteome</keyword>
<comment type="catalytic activity">
    <reaction evidence="7">
        <text>[glutaredoxin]-dithiol + arsenate + glutathione + H(+) = glutathionyl-S-S-[glutaredoxin] + arsenite + H2O</text>
        <dbReference type="Rhea" id="RHEA:22016"/>
        <dbReference type="Rhea" id="RHEA-COMP:10729"/>
        <dbReference type="Rhea" id="RHEA-COMP:17668"/>
        <dbReference type="ChEBI" id="CHEBI:15377"/>
        <dbReference type="ChEBI" id="CHEBI:15378"/>
        <dbReference type="ChEBI" id="CHEBI:29242"/>
        <dbReference type="ChEBI" id="CHEBI:29950"/>
        <dbReference type="ChEBI" id="CHEBI:48597"/>
        <dbReference type="ChEBI" id="CHEBI:57925"/>
        <dbReference type="ChEBI" id="CHEBI:146199"/>
        <dbReference type="EC" id="1.20.4.1"/>
    </reaction>
</comment>
<evidence type="ECO:0000256" key="5">
    <source>
        <dbReference type="ARBA" id="ARBA00039879"/>
    </source>
</evidence>
<dbReference type="EC" id="1.20.4.1" evidence="4 7"/>
<organism evidence="8 9">
    <name type="scientific">Hydrogenophaga electricum</name>
    <dbReference type="NCBI Taxonomy" id="1230953"/>
    <lineage>
        <taxon>Bacteria</taxon>
        <taxon>Pseudomonadati</taxon>
        <taxon>Pseudomonadota</taxon>
        <taxon>Betaproteobacteria</taxon>
        <taxon>Burkholderiales</taxon>
        <taxon>Comamonadaceae</taxon>
        <taxon>Hydrogenophaga</taxon>
    </lineage>
</organism>
<accession>A0ABQ6C3Z7</accession>
<dbReference type="Proteomes" id="UP001156903">
    <property type="component" value="Unassembled WGS sequence"/>
</dbReference>
<dbReference type="EMBL" id="BSPB01000018">
    <property type="protein sequence ID" value="GLS14986.1"/>
    <property type="molecule type" value="Genomic_DNA"/>
</dbReference>
<comment type="caution">
    <text evidence="8">The sequence shown here is derived from an EMBL/GenBank/DDBJ whole genome shotgun (WGS) entry which is preliminary data.</text>
</comment>
<dbReference type="RefSeq" id="WP_234264835.1">
    <property type="nucleotide sequence ID" value="NZ_BSPB01000018.1"/>
</dbReference>
<dbReference type="PROSITE" id="PS51353">
    <property type="entry name" value="ARSC"/>
    <property type="match status" value="1"/>
</dbReference>
<dbReference type="InterPro" id="IPR036249">
    <property type="entry name" value="Thioredoxin-like_sf"/>
</dbReference>